<evidence type="ECO:0000256" key="3">
    <source>
        <dbReference type="ARBA" id="ARBA00022692"/>
    </source>
</evidence>
<dbReference type="SUPFAM" id="SSF57850">
    <property type="entry name" value="RING/U-box"/>
    <property type="match status" value="1"/>
</dbReference>
<dbReference type="Pfam" id="PF12906">
    <property type="entry name" value="RINGv"/>
    <property type="match status" value="1"/>
</dbReference>
<dbReference type="CDD" id="cd16495">
    <property type="entry name" value="RING_CH-C4HC3_MARCH"/>
    <property type="match status" value="1"/>
</dbReference>
<dbReference type="OrthoDB" id="264354at2759"/>
<evidence type="ECO:0000313" key="11">
    <source>
        <dbReference type="EMBL" id="CAE8612568.1"/>
    </source>
</evidence>
<dbReference type="GO" id="GO:0016567">
    <property type="term" value="P:protein ubiquitination"/>
    <property type="evidence" value="ECO:0007669"/>
    <property type="project" value="TreeGrafter"/>
</dbReference>
<evidence type="ECO:0000256" key="6">
    <source>
        <dbReference type="ARBA" id="ARBA00022786"/>
    </source>
</evidence>
<dbReference type="Gene3D" id="3.40.1740.10">
    <property type="entry name" value="VC0467-like"/>
    <property type="match status" value="1"/>
</dbReference>
<evidence type="ECO:0000259" key="10">
    <source>
        <dbReference type="PROSITE" id="PS51292"/>
    </source>
</evidence>
<evidence type="ECO:0000256" key="5">
    <source>
        <dbReference type="ARBA" id="ARBA00022771"/>
    </source>
</evidence>
<dbReference type="InterPro" id="IPR013083">
    <property type="entry name" value="Znf_RING/FYVE/PHD"/>
</dbReference>
<dbReference type="PANTHER" id="PTHR46065">
    <property type="entry name" value="E3 UBIQUITIN-PROTEIN LIGASE MARCH 2/3 FAMILY MEMBER"/>
    <property type="match status" value="1"/>
</dbReference>
<keyword evidence="5" id="KW-0863">Zinc-finger</keyword>
<keyword evidence="3" id="KW-0812">Transmembrane</keyword>
<reference evidence="11" key="1">
    <citation type="submission" date="2021-02" db="EMBL/GenBank/DDBJ databases">
        <authorList>
            <person name="Dougan E. K."/>
            <person name="Rhodes N."/>
            <person name="Thang M."/>
            <person name="Chan C."/>
        </authorList>
    </citation>
    <scope>NUCLEOTIDE SEQUENCE</scope>
</reference>
<dbReference type="InterPro" id="IPR011016">
    <property type="entry name" value="Znf_RING-CH"/>
</dbReference>
<dbReference type="AlphaFoldDB" id="A0A813FKN7"/>
<dbReference type="SMART" id="SM00744">
    <property type="entry name" value="RINGv"/>
    <property type="match status" value="1"/>
</dbReference>
<dbReference type="EMBL" id="CAJNNV010025130">
    <property type="protein sequence ID" value="CAE8612568.1"/>
    <property type="molecule type" value="Genomic_DNA"/>
</dbReference>
<keyword evidence="7" id="KW-0862">Zinc</keyword>
<evidence type="ECO:0000256" key="1">
    <source>
        <dbReference type="ARBA" id="ARBA00004141"/>
    </source>
</evidence>
<protein>
    <recommendedName>
        <fullName evidence="10">RING-CH-type domain-containing protein</fullName>
    </recommendedName>
</protein>
<keyword evidence="6" id="KW-0833">Ubl conjugation pathway</keyword>
<feature type="domain" description="RING-CH-type" evidence="10">
    <location>
        <begin position="1"/>
        <end position="76"/>
    </location>
</feature>
<keyword evidence="12" id="KW-1185">Reference proteome</keyword>
<evidence type="ECO:0000256" key="2">
    <source>
        <dbReference type="ARBA" id="ARBA00022679"/>
    </source>
</evidence>
<evidence type="ECO:0000313" key="12">
    <source>
        <dbReference type="Proteomes" id="UP000654075"/>
    </source>
</evidence>
<dbReference type="OMA" id="FAPVSEM"/>
<keyword evidence="4" id="KW-0479">Metal-binding</keyword>
<dbReference type="Proteomes" id="UP000654075">
    <property type="component" value="Unassembled WGS sequence"/>
</dbReference>
<dbReference type="Gene3D" id="3.30.40.10">
    <property type="entry name" value="Zinc/RING finger domain, C3HC4 (zinc finger)"/>
    <property type="match status" value="1"/>
</dbReference>
<keyword evidence="9" id="KW-0472">Membrane</keyword>
<dbReference type="GO" id="GO:0004842">
    <property type="term" value="F:ubiquitin-protein transferase activity"/>
    <property type="evidence" value="ECO:0007669"/>
    <property type="project" value="TreeGrafter"/>
</dbReference>
<accession>A0A813FKN7</accession>
<proteinExistence type="predicted"/>
<comment type="caution">
    <text evidence="11">The sequence shown here is derived from an EMBL/GenBank/DDBJ whole genome shotgun (WGS) entry which is preliminary data.</text>
</comment>
<evidence type="ECO:0000256" key="7">
    <source>
        <dbReference type="ARBA" id="ARBA00022833"/>
    </source>
</evidence>
<gene>
    <name evidence="11" type="ORF">PGLA1383_LOCUS30362</name>
</gene>
<name>A0A813FKN7_POLGL</name>
<keyword evidence="8" id="KW-1133">Transmembrane helix</keyword>
<sequence>MGDDEEIICRYCFGGEEDGELISPCKCAGGQKHVHLKCLRQWQRILLVTQPTHPAFYDRDVRHHTCNVCKSEFTCAPPSRHDLMASFTGPEIAALPDTGCIIASHDAFSSELERQLEGMPAFVRPRSSYDHWIRGVFLITSVEEDDPSLTLPIDSAGMLERIRQRMENGLSMPLQGRSYCLTPTGPLEGVAPEALSEAFAALSAPCTLSFRAEDPESCGNDSIVAVNLTRELPVPPNRAQVKQAVSTVCAKYRGAANVEITHFSGGPCEEDELMSCIVLGGSGRGWTVLKDLAKAIEIAYSRSVKRCEEQGDIHGGQTVKLTGLQACPELNGEPGIALRFDVSSGRWLVRLRNGEGKQLRPKNLEGLEGANGRVFAVWGNARWTRAQLLGEIAKGDWGLCRANVGDVVSTPSQRWTNTAGRLAFAPITEMTESYMREAHLEMNAARATVQMHSAEAQEPEPGDE</sequence>
<evidence type="ECO:0000256" key="9">
    <source>
        <dbReference type="ARBA" id="ARBA00023136"/>
    </source>
</evidence>
<organism evidence="11 12">
    <name type="scientific">Polarella glacialis</name>
    <name type="common">Dinoflagellate</name>
    <dbReference type="NCBI Taxonomy" id="89957"/>
    <lineage>
        <taxon>Eukaryota</taxon>
        <taxon>Sar</taxon>
        <taxon>Alveolata</taxon>
        <taxon>Dinophyceae</taxon>
        <taxon>Suessiales</taxon>
        <taxon>Suessiaceae</taxon>
        <taxon>Polarella</taxon>
    </lineage>
</organism>
<dbReference type="PANTHER" id="PTHR46065:SF3">
    <property type="entry name" value="FI20425P1"/>
    <property type="match status" value="1"/>
</dbReference>
<evidence type="ECO:0000256" key="4">
    <source>
        <dbReference type="ARBA" id="ARBA00022723"/>
    </source>
</evidence>
<dbReference type="GO" id="GO:0016020">
    <property type="term" value="C:membrane"/>
    <property type="evidence" value="ECO:0007669"/>
    <property type="project" value="UniProtKB-SubCell"/>
</dbReference>
<evidence type="ECO:0000256" key="8">
    <source>
        <dbReference type="ARBA" id="ARBA00022989"/>
    </source>
</evidence>
<keyword evidence="2" id="KW-0808">Transferase</keyword>
<comment type="subcellular location">
    <subcellularLocation>
        <location evidence="1">Membrane</location>
        <topology evidence="1">Multi-pass membrane protein</topology>
    </subcellularLocation>
</comment>
<dbReference type="GO" id="GO:0008270">
    <property type="term" value="F:zinc ion binding"/>
    <property type="evidence" value="ECO:0007669"/>
    <property type="project" value="UniProtKB-KW"/>
</dbReference>
<dbReference type="SUPFAM" id="SSF143456">
    <property type="entry name" value="VC0467-like"/>
    <property type="match status" value="1"/>
</dbReference>
<dbReference type="PROSITE" id="PS51292">
    <property type="entry name" value="ZF_RING_CH"/>
    <property type="match status" value="1"/>
</dbReference>